<feature type="region of interest" description="Disordered" evidence="1">
    <location>
        <begin position="110"/>
        <end position="203"/>
    </location>
</feature>
<dbReference type="OrthoDB" id="3767798at2759"/>
<dbReference type="AlphaFoldDB" id="A0A6A6I1Z2"/>
<dbReference type="RefSeq" id="XP_033679301.1">
    <property type="nucleotide sequence ID" value="XM_033835875.1"/>
</dbReference>
<organism evidence="2 3">
    <name type="scientific">Trematosphaeria pertusa</name>
    <dbReference type="NCBI Taxonomy" id="390896"/>
    <lineage>
        <taxon>Eukaryota</taxon>
        <taxon>Fungi</taxon>
        <taxon>Dikarya</taxon>
        <taxon>Ascomycota</taxon>
        <taxon>Pezizomycotina</taxon>
        <taxon>Dothideomycetes</taxon>
        <taxon>Pleosporomycetidae</taxon>
        <taxon>Pleosporales</taxon>
        <taxon>Massarineae</taxon>
        <taxon>Trematosphaeriaceae</taxon>
        <taxon>Trematosphaeria</taxon>
    </lineage>
</organism>
<protein>
    <recommendedName>
        <fullName evidence="4">PWWP domain-containing protein</fullName>
    </recommendedName>
</protein>
<dbReference type="Proteomes" id="UP000800094">
    <property type="component" value="Unassembled WGS sequence"/>
</dbReference>
<name>A0A6A6I1Z2_9PLEO</name>
<reference evidence="2" key="1">
    <citation type="journal article" date="2020" name="Stud. Mycol.">
        <title>101 Dothideomycetes genomes: a test case for predicting lifestyles and emergence of pathogens.</title>
        <authorList>
            <person name="Haridas S."/>
            <person name="Albert R."/>
            <person name="Binder M."/>
            <person name="Bloem J."/>
            <person name="Labutti K."/>
            <person name="Salamov A."/>
            <person name="Andreopoulos B."/>
            <person name="Baker S."/>
            <person name="Barry K."/>
            <person name="Bills G."/>
            <person name="Bluhm B."/>
            <person name="Cannon C."/>
            <person name="Castanera R."/>
            <person name="Culley D."/>
            <person name="Daum C."/>
            <person name="Ezra D."/>
            <person name="Gonzalez J."/>
            <person name="Henrissat B."/>
            <person name="Kuo A."/>
            <person name="Liang C."/>
            <person name="Lipzen A."/>
            <person name="Lutzoni F."/>
            <person name="Magnuson J."/>
            <person name="Mondo S."/>
            <person name="Nolan M."/>
            <person name="Ohm R."/>
            <person name="Pangilinan J."/>
            <person name="Park H.-J."/>
            <person name="Ramirez L."/>
            <person name="Alfaro M."/>
            <person name="Sun H."/>
            <person name="Tritt A."/>
            <person name="Yoshinaga Y."/>
            <person name="Zwiers L.-H."/>
            <person name="Turgeon B."/>
            <person name="Goodwin S."/>
            <person name="Spatafora J."/>
            <person name="Crous P."/>
            <person name="Grigoriev I."/>
        </authorList>
    </citation>
    <scope>NUCLEOTIDE SEQUENCE</scope>
    <source>
        <strain evidence="2">CBS 122368</strain>
    </source>
</reference>
<gene>
    <name evidence="2" type="ORF">BU26DRAFT_608742</name>
</gene>
<evidence type="ECO:0000313" key="3">
    <source>
        <dbReference type="Proteomes" id="UP000800094"/>
    </source>
</evidence>
<evidence type="ECO:0000256" key="1">
    <source>
        <dbReference type="SAM" id="MobiDB-lite"/>
    </source>
</evidence>
<evidence type="ECO:0000313" key="2">
    <source>
        <dbReference type="EMBL" id="KAF2244297.1"/>
    </source>
</evidence>
<keyword evidence="3" id="KW-1185">Reference proteome</keyword>
<evidence type="ECO:0008006" key="4">
    <source>
        <dbReference type="Google" id="ProtNLM"/>
    </source>
</evidence>
<proteinExistence type="predicted"/>
<sequence>MLVLSPGDYLLYQPADSNLPPWPAVVCTDDLAPNKIASARPHGYFTLILVIKERLEFRYASTGEMKTYDYPNPDEFARTRGLGTAYDRVHEAMDSGMGLCYWRNTTEDQRAEEASSDSSSTLSSDGDSGFDKSQLRLARKLSLAGQETSARSALRTPPTSPPQPRKRQILPLSRSCVNDLPDIRNHFPPASSSTSGANAVNANRGSVRAEDALEGEISDSREFVEFLVGPEKESFMIPKKEMDLRTSFSDRHHGYLRAKGKKTWTIDMPCLESIYPEDFRYIADFMLTGEFGHRRVEDDEQRAIAMAECVAAWEVGERLGMVDILDRIVGKMEHMMPWSTEEVLAFAIVVYRTEEAPLSVYETMKAMLTDFIADNFYDFVKVHGENFTDRFQRIPELEEEVYRKMSERAKQKREAEMEYG</sequence>
<feature type="compositionally biased region" description="Polar residues" evidence="1">
    <location>
        <begin position="190"/>
        <end position="203"/>
    </location>
</feature>
<dbReference type="GeneID" id="54589205"/>
<feature type="compositionally biased region" description="Low complexity" evidence="1">
    <location>
        <begin position="116"/>
        <end position="127"/>
    </location>
</feature>
<dbReference type="EMBL" id="ML987203">
    <property type="protein sequence ID" value="KAF2244297.1"/>
    <property type="molecule type" value="Genomic_DNA"/>
</dbReference>
<accession>A0A6A6I1Z2</accession>